<evidence type="ECO:0000313" key="5">
    <source>
        <dbReference type="Proteomes" id="UP000659061"/>
    </source>
</evidence>
<evidence type="ECO:0000313" key="4">
    <source>
        <dbReference type="Proteomes" id="UP000587211"/>
    </source>
</evidence>
<feature type="region of interest" description="Disordered" evidence="1">
    <location>
        <begin position="103"/>
        <end position="131"/>
    </location>
</feature>
<evidence type="ECO:0000256" key="1">
    <source>
        <dbReference type="SAM" id="MobiDB-lite"/>
    </source>
</evidence>
<organism evidence="2 5">
    <name type="scientific">Aeromicrobium tamlense</name>
    <dbReference type="NCBI Taxonomy" id="375541"/>
    <lineage>
        <taxon>Bacteria</taxon>
        <taxon>Bacillati</taxon>
        <taxon>Actinomycetota</taxon>
        <taxon>Actinomycetes</taxon>
        <taxon>Propionibacteriales</taxon>
        <taxon>Nocardioidaceae</taxon>
        <taxon>Aeromicrobium</taxon>
    </lineage>
</organism>
<feature type="compositionally biased region" description="Basic and acidic residues" evidence="1">
    <location>
        <begin position="56"/>
        <end position="67"/>
    </location>
</feature>
<keyword evidence="4" id="KW-1185">Reference proteome</keyword>
<name>A0A8I0G0Q7_9ACTN</name>
<evidence type="ECO:0000313" key="3">
    <source>
        <dbReference type="EMBL" id="NYI38191.1"/>
    </source>
</evidence>
<dbReference type="RefSeq" id="WP_179424667.1">
    <property type="nucleotide sequence ID" value="NZ_BAAAMP010000001.1"/>
</dbReference>
<gene>
    <name evidence="3" type="ORF">BJ975_001566</name>
    <name evidence="2" type="ORF">IDH50_11195</name>
</gene>
<comment type="caution">
    <text evidence="2">The sequence shown here is derived from an EMBL/GenBank/DDBJ whole genome shotgun (WGS) entry which is preliminary data.</text>
</comment>
<proteinExistence type="predicted"/>
<dbReference type="EMBL" id="JACWMT010000002">
    <property type="protein sequence ID" value="MBD1270799.1"/>
    <property type="molecule type" value="Genomic_DNA"/>
</dbReference>
<protein>
    <submittedName>
        <fullName evidence="3">ABC-type transporter Mla subunit MlaD</fullName>
    </submittedName>
</protein>
<reference evidence="3 4" key="1">
    <citation type="submission" date="2020-07" db="EMBL/GenBank/DDBJ databases">
        <title>Sequencing the genomes of 1000 actinobacteria strains.</title>
        <authorList>
            <person name="Klenk H.-P."/>
        </authorList>
    </citation>
    <scope>NUCLEOTIDE SEQUENCE [LARGE SCALE GENOMIC DNA]</scope>
    <source>
        <strain evidence="3 4">DSM 19087</strain>
    </source>
</reference>
<dbReference type="Proteomes" id="UP000587211">
    <property type="component" value="Unassembled WGS sequence"/>
</dbReference>
<dbReference type="AlphaFoldDB" id="A0A8I0G0Q7"/>
<sequence>MIDDPDAQAEAARRALHALAAATERMNDRHEIGAVLASLSAATASLSESLHQLATARDHSRDREGRPRSRNSQLSQYPMSWELHRAGEILHQVSTLLQHARDAAAHDALPQPQVTQSVSSPSHSNHSNVAL</sequence>
<evidence type="ECO:0000313" key="2">
    <source>
        <dbReference type="EMBL" id="MBD1270799.1"/>
    </source>
</evidence>
<dbReference type="EMBL" id="JACBZN010000001">
    <property type="protein sequence ID" value="NYI38191.1"/>
    <property type="molecule type" value="Genomic_DNA"/>
</dbReference>
<reference evidence="2" key="2">
    <citation type="submission" date="2020-09" db="EMBL/GenBank/DDBJ databases">
        <title>Novel species in genus Aeromicrobium.</title>
        <authorList>
            <person name="Zhang G."/>
        </authorList>
    </citation>
    <scope>NUCLEOTIDE SEQUENCE</scope>
    <source>
        <strain evidence="2">SSW1-57</strain>
    </source>
</reference>
<accession>A0A8I0G0Q7</accession>
<feature type="compositionally biased region" description="Low complexity" evidence="1">
    <location>
        <begin position="110"/>
        <end position="131"/>
    </location>
</feature>
<dbReference type="Proteomes" id="UP000659061">
    <property type="component" value="Unassembled WGS sequence"/>
</dbReference>
<feature type="region of interest" description="Disordered" evidence="1">
    <location>
        <begin position="49"/>
        <end position="77"/>
    </location>
</feature>